<dbReference type="InterPro" id="IPR001810">
    <property type="entry name" value="F-box_dom"/>
</dbReference>
<dbReference type="Gene3D" id="1.20.1280.50">
    <property type="match status" value="1"/>
</dbReference>
<dbReference type="InterPro" id="IPR053781">
    <property type="entry name" value="F-box_AtFBL13-like"/>
</dbReference>
<dbReference type="SMART" id="SM00579">
    <property type="entry name" value="FBD"/>
    <property type="match status" value="1"/>
</dbReference>
<dbReference type="PROSITE" id="PS50181">
    <property type="entry name" value="FBOX"/>
    <property type="match status" value="1"/>
</dbReference>
<dbReference type="PANTHER" id="PTHR31900">
    <property type="entry name" value="F-BOX/RNI SUPERFAMILY PROTEIN-RELATED"/>
    <property type="match status" value="1"/>
</dbReference>
<dbReference type="CDD" id="cd22160">
    <property type="entry name" value="F-box_AtFBL13-like"/>
    <property type="match status" value="1"/>
</dbReference>
<reference evidence="2" key="1">
    <citation type="submission" date="2016-07" db="EMBL/GenBank/DDBJ databases">
        <title>De novo transcriptome assembly of four accessions of the metal hyperaccumulator plant Noccaea caerulescens.</title>
        <authorList>
            <person name="Blande D."/>
            <person name="Halimaa P."/>
            <person name="Tervahauta A.I."/>
            <person name="Aarts M.G."/>
            <person name="Karenlampi S.O."/>
        </authorList>
    </citation>
    <scope>NUCLEOTIDE SEQUENCE</scope>
</reference>
<dbReference type="Gene3D" id="3.80.10.10">
    <property type="entry name" value="Ribonuclease Inhibitor"/>
    <property type="match status" value="1"/>
</dbReference>
<dbReference type="PANTHER" id="PTHR31900:SF34">
    <property type="entry name" value="EMB|CAB62440.1-RELATED"/>
    <property type="match status" value="1"/>
</dbReference>
<organism evidence="2">
    <name type="scientific">Noccaea caerulescens</name>
    <name type="common">Alpine penny-cress</name>
    <name type="synonym">Thlaspi caerulescens</name>
    <dbReference type="NCBI Taxonomy" id="107243"/>
    <lineage>
        <taxon>Eukaryota</taxon>
        <taxon>Viridiplantae</taxon>
        <taxon>Streptophyta</taxon>
        <taxon>Embryophyta</taxon>
        <taxon>Tracheophyta</taxon>
        <taxon>Spermatophyta</taxon>
        <taxon>Magnoliopsida</taxon>
        <taxon>eudicotyledons</taxon>
        <taxon>Gunneridae</taxon>
        <taxon>Pentapetalae</taxon>
        <taxon>rosids</taxon>
        <taxon>malvids</taxon>
        <taxon>Brassicales</taxon>
        <taxon>Brassicaceae</taxon>
        <taxon>Coluteocarpeae</taxon>
        <taxon>Noccaea</taxon>
    </lineage>
</organism>
<dbReference type="SUPFAM" id="SSF81383">
    <property type="entry name" value="F-box domain"/>
    <property type="match status" value="1"/>
</dbReference>
<dbReference type="InterPro" id="IPR032675">
    <property type="entry name" value="LRR_dom_sf"/>
</dbReference>
<gene>
    <name evidence="2" type="ORF">GA_TR17554_c0_g1_i1_g.56014</name>
</gene>
<accession>A0A1J3E4Q7</accession>
<dbReference type="InterPro" id="IPR050232">
    <property type="entry name" value="FBL13/AtMIF1-like"/>
</dbReference>
<dbReference type="InterPro" id="IPR036047">
    <property type="entry name" value="F-box-like_dom_sf"/>
</dbReference>
<dbReference type="SUPFAM" id="SSF52058">
    <property type="entry name" value="L domain-like"/>
    <property type="match status" value="1"/>
</dbReference>
<dbReference type="Pfam" id="PF08387">
    <property type="entry name" value="FBD"/>
    <property type="match status" value="1"/>
</dbReference>
<dbReference type="InterPro" id="IPR006566">
    <property type="entry name" value="FBD"/>
</dbReference>
<feature type="domain" description="F-box" evidence="1">
    <location>
        <begin position="8"/>
        <end position="61"/>
    </location>
</feature>
<dbReference type="SMART" id="SM00256">
    <property type="entry name" value="FBOX"/>
    <property type="match status" value="1"/>
</dbReference>
<dbReference type="AlphaFoldDB" id="A0A1J3E4Q7"/>
<protein>
    <submittedName>
        <fullName evidence="2">F-box/FBD/LRR-repeat protein</fullName>
    </submittedName>
</protein>
<sequence length="432" mass="49427">MKRCLSNEDRINHLPEALHLHILSLLPTKDAVATSALSKQWRSLWKLVPKLDFNDFVYEYNPSERHAFSETVSKVLLSHKSPVLESLRIHFRVDKSRAADIGMWIGIAYARHVRELSLYFSSERGVTNFKFPIGMFHSETLETLELGAWVLVYVPSQACLKSLKTLRLQSVDYKDESSLVNLLSGCPNLENLVVNRDEDGVEIFTVEVPSLRRLTIFDSNDGKMAGGYVINVPSLKYLEIHGVESRQCCVIENAPELVEARIVNVSKIVDEKLLVSLTSVKTLSLALSPLEITFPTGSIFYQLVNLELNTYKAEWWNLLLLMLDASPRLQVLKLRDNSCYEYWDPSVACKKWSQPNKVPECLLSHLETFVWRSYRQRLEEEKVVAKYILSNAAHLKRASFSEMPLQERNSQEMVVELESVVRASDSCELVFE</sequence>
<dbReference type="EMBL" id="GEVI01005182">
    <property type="protein sequence ID" value="JAU27138.1"/>
    <property type="molecule type" value="Transcribed_RNA"/>
</dbReference>
<evidence type="ECO:0000259" key="1">
    <source>
        <dbReference type="PROSITE" id="PS50181"/>
    </source>
</evidence>
<dbReference type="InterPro" id="IPR055411">
    <property type="entry name" value="LRR_FXL15/At3g58940/PEG3-like"/>
</dbReference>
<dbReference type="Pfam" id="PF24758">
    <property type="entry name" value="LRR_At5g56370"/>
    <property type="match status" value="1"/>
</dbReference>
<proteinExistence type="predicted"/>
<name>A0A1J3E4Q7_NOCCA</name>
<evidence type="ECO:0000313" key="2">
    <source>
        <dbReference type="EMBL" id="JAU27138.1"/>
    </source>
</evidence>
<dbReference type="Pfam" id="PF00646">
    <property type="entry name" value="F-box"/>
    <property type="match status" value="1"/>
</dbReference>